<comment type="function">
    <text evidence="1">Involved in the catabolism of quinolinic acid (QA).</text>
</comment>
<dbReference type="SUPFAM" id="SSF54675">
    <property type="entry name" value="Nicotinate/Quinolinate PRTase N-terminal domain-like"/>
    <property type="match status" value="1"/>
</dbReference>
<dbReference type="InterPro" id="IPR004393">
    <property type="entry name" value="NadC"/>
</dbReference>
<evidence type="ECO:0000256" key="6">
    <source>
        <dbReference type="ARBA" id="ARBA00020990"/>
    </source>
</evidence>
<accession>A0ABD3LXC0</accession>
<dbReference type="Pfam" id="PF02749">
    <property type="entry name" value="QRPTase_N"/>
    <property type="match status" value="1"/>
</dbReference>
<comment type="caution">
    <text evidence="15">The sequence shown here is derived from an EMBL/GenBank/DDBJ whole genome shotgun (WGS) entry which is preliminary data.</text>
</comment>
<dbReference type="PANTHER" id="PTHR32179:SF3">
    <property type="entry name" value="NICOTINATE-NUCLEOTIDE PYROPHOSPHORYLASE [CARBOXYLATING]"/>
    <property type="match status" value="1"/>
</dbReference>
<keyword evidence="7" id="KW-0662">Pyridine nucleotide biosynthesis</keyword>
<evidence type="ECO:0000256" key="4">
    <source>
        <dbReference type="ARBA" id="ARBA00011218"/>
    </source>
</evidence>
<dbReference type="Pfam" id="PF01729">
    <property type="entry name" value="QRPTase_C"/>
    <property type="match status" value="1"/>
</dbReference>
<dbReference type="InterPro" id="IPR002638">
    <property type="entry name" value="Quinolinate_PRibosylTrfase_C"/>
</dbReference>
<evidence type="ECO:0000256" key="1">
    <source>
        <dbReference type="ARBA" id="ARBA00003237"/>
    </source>
</evidence>
<sequence>MMSSNNNNNNDDDEQQQQHQQSNSGEGSKQQQQQQQQQQLATIAPLSTLLPPPHLQTIISSWLQDDVPSHFDVGGYVVGSNIQVAELYMKSDGVIAGIPFFNAVFAACGECVVQWEDKVVEGMGCYGMGPGDKMKLATVTGPVSHLLRGERTALNTLSRCSGVASVSRLCANLAKAVAWHGEVAGTRKTTPGPFRTVEKYGLLVGGASTHRLDLSQMVMLKDNHIWACHGSIEAAVHKARSACGFSCKIEVECQSLDEALLAAKAGANIIMLDNYTLPSKLKEDAKLFKEQYPHVLVEASGGITMETLGEYMCEYVDVISLGMLTQGYNCVDYSLKIVH</sequence>
<organism evidence="15 16">
    <name type="scientific">Discostella pseudostelligera</name>
    <dbReference type="NCBI Taxonomy" id="259834"/>
    <lineage>
        <taxon>Eukaryota</taxon>
        <taxon>Sar</taxon>
        <taxon>Stramenopiles</taxon>
        <taxon>Ochrophyta</taxon>
        <taxon>Bacillariophyta</taxon>
        <taxon>Coscinodiscophyceae</taxon>
        <taxon>Thalassiosirophycidae</taxon>
        <taxon>Stephanodiscales</taxon>
        <taxon>Stephanodiscaceae</taxon>
        <taxon>Discostella</taxon>
    </lineage>
</organism>
<evidence type="ECO:0000256" key="7">
    <source>
        <dbReference type="ARBA" id="ARBA00022642"/>
    </source>
</evidence>
<protein>
    <recommendedName>
        <fullName evidence="6">Nicotinate-nucleotide pyrophosphorylase [carboxylating]</fullName>
        <ecNumber evidence="5">2.4.2.19</ecNumber>
    </recommendedName>
    <alternativeName>
        <fullName evidence="10">Quinolinate phosphoribosyltransferase [decarboxylating]</fullName>
    </alternativeName>
</protein>
<dbReference type="AlphaFoldDB" id="A0ABD3LXC0"/>
<feature type="domain" description="Quinolinate phosphoribosyl transferase C-terminal" evidence="13">
    <location>
        <begin position="163"/>
        <end position="336"/>
    </location>
</feature>
<name>A0ABD3LXC0_9STRA</name>
<evidence type="ECO:0000256" key="10">
    <source>
        <dbReference type="ARBA" id="ARBA00033102"/>
    </source>
</evidence>
<dbReference type="SUPFAM" id="SSF51690">
    <property type="entry name" value="Nicotinate/Quinolinate PRTase C-terminal domain-like"/>
    <property type="match status" value="1"/>
</dbReference>
<feature type="domain" description="Quinolinate phosphoribosyl transferase N-terminal" evidence="14">
    <location>
        <begin position="82"/>
        <end position="161"/>
    </location>
</feature>
<proteinExistence type="inferred from homology"/>
<gene>
    <name evidence="15" type="ORF">ACHAWU_009111</name>
</gene>
<evidence type="ECO:0000256" key="8">
    <source>
        <dbReference type="ARBA" id="ARBA00022676"/>
    </source>
</evidence>
<dbReference type="GO" id="GO:0019363">
    <property type="term" value="P:pyridine nucleotide biosynthetic process"/>
    <property type="evidence" value="ECO:0007669"/>
    <property type="project" value="UniProtKB-KW"/>
</dbReference>
<evidence type="ECO:0000313" key="15">
    <source>
        <dbReference type="EMBL" id="KAL3756369.1"/>
    </source>
</evidence>
<dbReference type="CDD" id="cd01572">
    <property type="entry name" value="QPRTase"/>
    <property type="match status" value="1"/>
</dbReference>
<evidence type="ECO:0000256" key="12">
    <source>
        <dbReference type="SAM" id="MobiDB-lite"/>
    </source>
</evidence>
<comment type="catalytic activity">
    <reaction evidence="11">
        <text>nicotinate beta-D-ribonucleotide + CO2 + diphosphate = quinolinate + 5-phospho-alpha-D-ribose 1-diphosphate + 2 H(+)</text>
        <dbReference type="Rhea" id="RHEA:12733"/>
        <dbReference type="ChEBI" id="CHEBI:15378"/>
        <dbReference type="ChEBI" id="CHEBI:16526"/>
        <dbReference type="ChEBI" id="CHEBI:29959"/>
        <dbReference type="ChEBI" id="CHEBI:33019"/>
        <dbReference type="ChEBI" id="CHEBI:57502"/>
        <dbReference type="ChEBI" id="CHEBI:58017"/>
        <dbReference type="EC" id="2.4.2.19"/>
    </reaction>
</comment>
<evidence type="ECO:0000256" key="9">
    <source>
        <dbReference type="ARBA" id="ARBA00022679"/>
    </source>
</evidence>
<evidence type="ECO:0000259" key="13">
    <source>
        <dbReference type="Pfam" id="PF01729"/>
    </source>
</evidence>
<dbReference type="PANTHER" id="PTHR32179">
    <property type="entry name" value="NICOTINATE-NUCLEOTIDE PYROPHOSPHORYLASE [CARBOXYLATING]"/>
    <property type="match status" value="1"/>
</dbReference>
<dbReference type="Proteomes" id="UP001530293">
    <property type="component" value="Unassembled WGS sequence"/>
</dbReference>
<dbReference type="InterPro" id="IPR027277">
    <property type="entry name" value="NadC/ModD"/>
</dbReference>
<keyword evidence="9" id="KW-0808">Transferase</keyword>
<evidence type="ECO:0000313" key="16">
    <source>
        <dbReference type="Proteomes" id="UP001530293"/>
    </source>
</evidence>
<keyword evidence="8" id="KW-0328">Glycosyltransferase</keyword>
<dbReference type="Gene3D" id="3.90.1170.20">
    <property type="entry name" value="Quinolinate phosphoribosyl transferase, N-terminal domain"/>
    <property type="match status" value="1"/>
</dbReference>
<dbReference type="InterPro" id="IPR036068">
    <property type="entry name" value="Nicotinate_pribotase-like_C"/>
</dbReference>
<dbReference type="GO" id="GO:0004514">
    <property type="term" value="F:nicotinate-nucleotide diphosphorylase (carboxylating) activity"/>
    <property type="evidence" value="ECO:0007669"/>
    <property type="project" value="UniProtKB-EC"/>
</dbReference>
<evidence type="ECO:0000256" key="3">
    <source>
        <dbReference type="ARBA" id="ARBA00009400"/>
    </source>
</evidence>
<feature type="region of interest" description="Disordered" evidence="12">
    <location>
        <begin position="1"/>
        <end position="40"/>
    </location>
</feature>
<keyword evidence="16" id="KW-1185">Reference proteome</keyword>
<dbReference type="InterPro" id="IPR037128">
    <property type="entry name" value="Quinolinate_PRibosylTase_N_sf"/>
</dbReference>
<dbReference type="FunFam" id="3.20.20.70:FF:000090">
    <property type="entry name" value="Nicotinate-nucleotide pyrophosphorylase [carboxylating]"/>
    <property type="match status" value="1"/>
</dbReference>
<dbReference type="EC" id="2.4.2.19" evidence="5"/>
<reference evidence="15 16" key="1">
    <citation type="submission" date="2024-10" db="EMBL/GenBank/DDBJ databases">
        <title>Updated reference genomes for cyclostephanoid diatoms.</title>
        <authorList>
            <person name="Roberts W.R."/>
            <person name="Alverson A.J."/>
        </authorList>
    </citation>
    <scope>NUCLEOTIDE SEQUENCE [LARGE SCALE GENOMIC DNA]</scope>
    <source>
        <strain evidence="15 16">AJA232-27</strain>
    </source>
</reference>
<evidence type="ECO:0000256" key="5">
    <source>
        <dbReference type="ARBA" id="ARBA00011944"/>
    </source>
</evidence>
<dbReference type="EMBL" id="JALLBG020000308">
    <property type="protein sequence ID" value="KAL3756369.1"/>
    <property type="molecule type" value="Genomic_DNA"/>
</dbReference>
<dbReference type="InterPro" id="IPR022412">
    <property type="entry name" value="Quinolinate_PRibosylTrfase_N"/>
</dbReference>
<dbReference type="NCBIfam" id="TIGR00078">
    <property type="entry name" value="nadC"/>
    <property type="match status" value="1"/>
</dbReference>
<evidence type="ECO:0000256" key="11">
    <source>
        <dbReference type="ARBA" id="ARBA00047445"/>
    </source>
</evidence>
<evidence type="ECO:0000259" key="14">
    <source>
        <dbReference type="Pfam" id="PF02749"/>
    </source>
</evidence>
<feature type="compositionally biased region" description="Low complexity" evidence="12">
    <location>
        <begin position="17"/>
        <end position="39"/>
    </location>
</feature>
<evidence type="ECO:0000256" key="2">
    <source>
        <dbReference type="ARBA" id="ARBA00004893"/>
    </source>
</evidence>
<dbReference type="InterPro" id="IPR013785">
    <property type="entry name" value="Aldolase_TIM"/>
</dbReference>
<comment type="similarity">
    <text evidence="3">Belongs to the NadC/ModD family.</text>
</comment>
<comment type="subunit">
    <text evidence="4">Hexamer formed by 3 homodimers.</text>
</comment>
<dbReference type="Gene3D" id="3.20.20.70">
    <property type="entry name" value="Aldolase class I"/>
    <property type="match status" value="1"/>
</dbReference>
<comment type="pathway">
    <text evidence="2">Cofactor biosynthesis; NAD(+) biosynthesis; nicotinate D-ribonucleotide from quinolinate: step 1/1.</text>
</comment>